<organism evidence="1 2">
    <name type="scientific">Nonomuraea muscovyensis</name>
    <dbReference type="NCBI Taxonomy" id="1124761"/>
    <lineage>
        <taxon>Bacteria</taxon>
        <taxon>Bacillati</taxon>
        <taxon>Actinomycetota</taxon>
        <taxon>Actinomycetes</taxon>
        <taxon>Streptosporangiales</taxon>
        <taxon>Streptosporangiaceae</taxon>
        <taxon>Nonomuraea</taxon>
    </lineage>
</organism>
<protein>
    <submittedName>
        <fullName evidence="1">Uncharacterized protein</fullName>
    </submittedName>
</protein>
<gene>
    <name evidence="1" type="ORF">FHU36_007516</name>
</gene>
<name>A0A7X0F2C1_9ACTN</name>
<sequence length="80" mass="8982">MAYDLPKDPHPSRVVLGRVTPDIRRIVYTWRDGSCSEVTLVPVAGLGHRWFALRADADRRLRTITTIDDRGGSKIWPAGP</sequence>
<comment type="caution">
    <text evidence="1">The sequence shown here is derived from an EMBL/GenBank/DDBJ whole genome shotgun (WGS) entry which is preliminary data.</text>
</comment>
<dbReference type="Proteomes" id="UP000583800">
    <property type="component" value="Unassembled WGS sequence"/>
</dbReference>
<reference evidence="1 2" key="1">
    <citation type="submission" date="2020-08" db="EMBL/GenBank/DDBJ databases">
        <title>Sequencing the genomes of 1000 actinobacteria strains.</title>
        <authorList>
            <person name="Klenk H.-P."/>
        </authorList>
    </citation>
    <scope>NUCLEOTIDE SEQUENCE [LARGE SCALE GENOMIC DNA]</scope>
    <source>
        <strain evidence="1 2">DSM 45913</strain>
    </source>
</reference>
<evidence type="ECO:0000313" key="2">
    <source>
        <dbReference type="Proteomes" id="UP000583800"/>
    </source>
</evidence>
<proteinExistence type="predicted"/>
<keyword evidence="2" id="KW-1185">Reference proteome</keyword>
<accession>A0A7X0F2C1</accession>
<dbReference type="AlphaFoldDB" id="A0A7X0F2C1"/>
<dbReference type="RefSeq" id="WP_185088645.1">
    <property type="nucleotide sequence ID" value="NZ_JACHJB010000003.1"/>
</dbReference>
<evidence type="ECO:0000313" key="1">
    <source>
        <dbReference type="EMBL" id="MBB6350944.1"/>
    </source>
</evidence>
<dbReference type="EMBL" id="JACHJB010000003">
    <property type="protein sequence ID" value="MBB6350944.1"/>
    <property type="molecule type" value="Genomic_DNA"/>
</dbReference>